<dbReference type="EMBL" id="VSSQ01001550">
    <property type="protein sequence ID" value="MPM09271.1"/>
    <property type="molecule type" value="Genomic_DNA"/>
</dbReference>
<evidence type="ECO:0000313" key="2">
    <source>
        <dbReference type="EMBL" id="MPM09271.1"/>
    </source>
</evidence>
<evidence type="ECO:0000259" key="1">
    <source>
        <dbReference type="Pfam" id="PF15611"/>
    </source>
</evidence>
<name>A0A644X076_9ZZZZ</name>
<dbReference type="Pfam" id="PF15611">
    <property type="entry name" value="EH_Signature"/>
    <property type="match status" value="1"/>
</dbReference>
<sequence length="466" mass="54835">MRISNPQQRENPFLTIITTNIKFNKTPIVSYPEKMRLTAVKLSGKYQQQALSPAVDMLDLYKRICKAYPIKRKLPLERKEIKTLPNVLYANYGASLPVILNKKEFTSYVLSYLDAENPRHLSRLIFQFLKNYRQEAPGHEIVRSFIEQALLRAKPSVLRKWQENSVFFDYKCLDTIRNKLSKYDFDINNMLTSMGFSEQLLNGNFTRELIKYIYGSGTIPYDTKLDLLEKIFVKSNRDGSKRILFQETMPNVADCMLDTFFNQHTETQCRALRSFFIKAMGDPRIDGFGFTWWSQVKPQTRKNFRQLLAQLDLDFFFDIVDLSNSDNNWRYRRKFWEAYLSFIEETWVVLGTEGRAYVNKHASKYNDNYMQYGNLEGASYRQSAFIFKIGKYYFVEWSDSGKLRVFDASRSSIATGKKWYKTNELKDDNCVVDFIHSGAAAYSWQKRVADWLLTNINLRLTQSYKI</sequence>
<organism evidence="2">
    <name type="scientific">bioreactor metagenome</name>
    <dbReference type="NCBI Taxonomy" id="1076179"/>
    <lineage>
        <taxon>unclassified sequences</taxon>
        <taxon>metagenomes</taxon>
        <taxon>ecological metagenomes</taxon>
    </lineage>
</organism>
<comment type="caution">
    <text evidence="2">The sequence shown here is derived from an EMBL/GenBank/DDBJ whole genome shotgun (WGS) entry which is preliminary data.</text>
</comment>
<gene>
    <name evidence="2" type="ORF">SDC9_55587</name>
</gene>
<accession>A0A644X076</accession>
<proteinExistence type="predicted"/>
<protein>
    <recommendedName>
        <fullName evidence="1">Zorya protein ZorC EH domain-containing protein</fullName>
    </recommendedName>
</protein>
<dbReference type="InterPro" id="IPR028943">
    <property type="entry name" value="ZorC_EH_Signature_dom"/>
</dbReference>
<reference evidence="2" key="1">
    <citation type="submission" date="2019-08" db="EMBL/GenBank/DDBJ databases">
        <authorList>
            <person name="Kucharzyk K."/>
            <person name="Murdoch R.W."/>
            <person name="Higgins S."/>
            <person name="Loffler F."/>
        </authorList>
    </citation>
    <scope>NUCLEOTIDE SEQUENCE</scope>
</reference>
<feature type="domain" description="Zorya protein ZorC EH" evidence="1">
    <location>
        <begin position="120"/>
        <end position="451"/>
    </location>
</feature>
<dbReference type="AlphaFoldDB" id="A0A644X076"/>